<dbReference type="EC" id="3.1.1.-" evidence="6"/>
<dbReference type="PANTHER" id="PTHR43142:SF1">
    <property type="entry name" value="CARBOXYLIC ESTER HYDROLASE"/>
    <property type="match status" value="1"/>
</dbReference>
<dbReference type="InterPro" id="IPR019826">
    <property type="entry name" value="Carboxylesterase_B_AS"/>
</dbReference>
<evidence type="ECO:0000259" key="7">
    <source>
        <dbReference type="Pfam" id="PF00135"/>
    </source>
</evidence>
<evidence type="ECO:0000256" key="5">
    <source>
        <dbReference type="ARBA" id="ARBA00023180"/>
    </source>
</evidence>
<dbReference type="AlphaFoldDB" id="A0ABD2NUI1"/>
<dbReference type="PROSITE" id="PS00941">
    <property type="entry name" value="CARBOXYLESTERASE_B_2"/>
    <property type="match status" value="1"/>
</dbReference>
<dbReference type="InterPro" id="IPR019819">
    <property type="entry name" value="Carboxylesterase_B_CS"/>
</dbReference>
<dbReference type="InterPro" id="IPR002018">
    <property type="entry name" value="CarbesteraseB"/>
</dbReference>
<dbReference type="SUPFAM" id="SSF53474">
    <property type="entry name" value="alpha/beta-Hydrolases"/>
    <property type="match status" value="1"/>
</dbReference>
<dbReference type="GO" id="GO:0052689">
    <property type="term" value="F:carboxylic ester hydrolase activity"/>
    <property type="evidence" value="ECO:0007669"/>
    <property type="project" value="UniProtKB-KW"/>
</dbReference>
<evidence type="ECO:0000256" key="4">
    <source>
        <dbReference type="ARBA" id="ARBA00023157"/>
    </source>
</evidence>
<reference evidence="8 9" key="1">
    <citation type="journal article" date="2021" name="BMC Biol.">
        <title>Horizontally acquired antibacterial genes associated with adaptive radiation of ladybird beetles.</title>
        <authorList>
            <person name="Li H.S."/>
            <person name="Tang X.F."/>
            <person name="Huang Y.H."/>
            <person name="Xu Z.Y."/>
            <person name="Chen M.L."/>
            <person name="Du X.Y."/>
            <person name="Qiu B.Y."/>
            <person name="Chen P.T."/>
            <person name="Zhang W."/>
            <person name="Slipinski A."/>
            <person name="Escalona H.E."/>
            <person name="Waterhouse R.M."/>
            <person name="Zwick A."/>
            <person name="Pang H."/>
        </authorList>
    </citation>
    <scope>NUCLEOTIDE SEQUENCE [LARGE SCALE GENOMIC DNA]</scope>
    <source>
        <strain evidence="8">SYSU2018</strain>
    </source>
</reference>
<dbReference type="Gene3D" id="3.40.50.1820">
    <property type="entry name" value="alpha/beta hydrolase"/>
    <property type="match status" value="1"/>
</dbReference>
<accession>A0ABD2NUI1</accession>
<evidence type="ECO:0000256" key="1">
    <source>
        <dbReference type="ARBA" id="ARBA00005964"/>
    </source>
</evidence>
<evidence type="ECO:0000313" key="8">
    <source>
        <dbReference type="EMBL" id="KAL3282159.1"/>
    </source>
</evidence>
<keyword evidence="2" id="KW-0719">Serine esterase</keyword>
<dbReference type="PROSITE" id="PS00122">
    <property type="entry name" value="CARBOXYLESTERASE_B_1"/>
    <property type="match status" value="1"/>
</dbReference>
<keyword evidence="3 6" id="KW-0378">Hydrolase</keyword>
<keyword evidence="4" id="KW-1015">Disulfide bond</keyword>
<dbReference type="PANTHER" id="PTHR43142">
    <property type="entry name" value="CARBOXYLIC ESTER HYDROLASE"/>
    <property type="match status" value="1"/>
</dbReference>
<name>A0ABD2NUI1_9CUCU</name>
<keyword evidence="5" id="KW-0325">Glycoprotein</keyword>
<dbReference type="InterPro" id="IPR029058">
    <property type="entry name" value="AB_hydrolase_fold"/>
</dbReference>
<evidence type="ECO:0000313" key="9">
    <source>
        <dbReference type="Proteomes" id="UP001516400"/>
    </source>
</evidence>
<comment type="similarity">
    <text evidence="1 6">Belongs to the type-B carboxylesterase/lipase family.</text>
</comment>
<evidence type="ECO:0000256" key="3">
    <source>
        <dbReference type="ARBA" id="ARBA00022801"/>
    </source>
</evidence>
<evidence type="ECO:0000256" key="2">
    <source>
        <dbReference type="ARBA" id="ARBA00022487"/>
    </source>
</evidence>
<organism evidence="8 9">
    <name type="scientific">Cryptolaemus montrouzieri</name>
    <dbReference type="NCBI Taxonomy" id="559131"/>
    <lineage>
        <taxon>Eukaryota</taxon>
        <taxon>Metazoa</taxon>
        <taxon>Ecdysozoa</taxon>
        <taxon>Arthropoda</taxon>
        <taxon>Hexapoda</taxon>
        <taxon>Insecta</taxon>
        <taxon>Pterygota</taxon>
        <taxon>Neoptera</taxon>
        <taxon>Endopterygota</taxon>
        <taxon>Coleoptera</taxon>
        <taxon>Polyphaga</taxon>
        <taxon>Cucujiformia</taxon>
        <taxon>Coccinelloidea</taxon>
        <taxon>Coccinellidae</taxon>
        <taxon>Scymninae</taxon>
        <taxon>Scymnini</taxon>
        <taxon>Cryptolaemus</taxon>
    </lineage>
</organism>
<gene>
    <name evidence="8" type="ORF">HHI36_005354</name>
</gene>
<protein>
    <recommendedName>
        <fullName evidence="6">Carboxylic ester hydrolase</fullName>
        <ecNumber evidence="6">3.1.1.-</ecNumber>
    </recommendedName>
</protein>
<dbReference type="Pfam" id="PF00135">
    <property type="entry name" value="COesterase"/>
    <property type="match status" value="1"/>
</dbReference>
<comment type="caution">
    <text evidence="8">The sequence shown here is derived from an EMBL/GenBank/DDBJ whole genome shotgun (WGS) entry which is preliminary data.</text>
</comment>
<dbReference type="EMBL" id="JABFTP020000144">
    <property type="protein sequence ID" value="KAL3282159.1"/>
    <property type="molecule type" value="Genomic_DNA"/>
</dbReference>
<dbReference type="Proteomes" id="UP001516400">
    <property type="component" value="Unassembled WGS sequence"/>
</dbReference>
<evidence type="ECO:0000256" key="6">
    <source>
        <dbReference type="RuleBase" id="RU361235"/>
    </source>
</evidence>
<proteinExistence type="inferred from homology"/>
<keyword evidence="9" id="KW-1185">Reference proteome</keyword>
<sequence length="203" mass="22382">MAVENGDRILPEFHVLNERFISLISLGNNISPVPIEPWKDVLDATKPHAVCPQRDIYRRTDLIEGDEDCLYLNVYTPRLPSENLELLPVMVFFHGGGFLCGGGNSYWYGPDVLLDRDIVLVVTNYRLGALGFLSTGDSVSPGNYGLKDQSLALKWVKKNIEYFGGDPDSITLFGESAGGASANYHMLSPLSKGNLIENKNNFG</sequence>
<feature type="domain" description="Carboxylesterase type B" evidence="7">
    <location>
        <begin position="32"/>
        <end position="193"/>
    </location>
</feature>